<dbReference type="GO" id="GO:0045039">
    <property type="term" value="P:protein insertion into mitochondrial inner membrane"/>
    <property type="evidence" value="ECO:0007669"/>
    <property type="project" value="TreeGrafter"/>
</dbReference>
<proteinExistence type="inferred from homology"/>
<dbReference type="Pfam" id="PF13181">
    <property type="entry name" value="TPR_8"/>
    <property type="match status" value="2"/>
</dbReference>
<dbReference type="GO" id="GO:0030150">
    <property type="term" value="P:protein import into mitochondrial matrix"/>
    <property type="evidence" value="ECO:0007669"/>
    <property type="project" value="TreeGrafter"/>
</dbReference>
<dbReference type="PANTHER" id="PTHR46208:SF1">
    <property type="entry name" value="MITOCHONDRIAL IMPORT RECEPTOR SUBUNIT TOM70"/>
    <property type="match status" value="1"/>
</dbReference>
<comment type="subcellular location">
    <subcellularLocation>
        <location evidence="1">Mitochondrion outer membrane</location>
        <topology evidence="1">Single-pass membrane protein</topology>
    </subcellularLocation>
</comment>
<dbReference type="SMART" id="SM00028">
    <property type="entry name" value="TPR"/>
    <property type="match status" value="9"/>
</dbReference>
<dbReference type="Pfam" id="PF13432">
    <property type="entry name" value="TPR_16"/>
    <property type="match status" value="1"/>
</dbReference>
<name>A0A1V2LFT6_PICKU</name>
<evidence type="ECO:0000256" key="10">
    <source>
        <dbReference type="PROSITE-ProRule" id="PRU00339"/>
    </source>
</evidence>
<dbReference type="InterPro" id="IPR011990">
    <property type="entry name" value="TPR-like_helical_dom_sf"/>
</dbReference>
<keyword evidence="5 10" id="KW-0802">TPR repeat</keyword>
<dbReference type="InterPro" id="IPR019734">
    <property type="entry name" value="TPR_rpt"/>
</dbReference>
<evidence type="ECO:0000313" key="14">
    <source>
        <dbReference type="Proteomes" id="UP000189274"/>
    </source>
</evidence>
<dbReference type="PANTHER" id="PTHR46208">
    <property type="entry name" value="MITOCHONDRIAL IMPORT RECEPTOR SUBUNIT TOM70"/>
    <property type="match status" value="1"/>
</dbReference>
<evidence type="ECO:0000256" key="8">
    <source>
        <dbReference type="ARBA" id="ARBA00023136"/>
    </source>
</evidence>
<gene>
    <name evidence="13" type="ORF">BOH78_4886</name>
</gene>
<dbReference type="Pfam" id="PF13414">
    <property type="entry name" value="TPR_11"/>
    <property type="match status" value="1"/>
</dbReference>
<evidence type="ECO:0000256" key="7">
    <source>
        <dbReference type="ARBA" id="ARBA00023128"/>
    </source>
</evidence>
<evidence type="ECO:0000256" key="1">
    <source>
        <dbReference type="ARBA" id="ARBA00004572"/>
    </source>
</evidence>
<keyword evidence="2 12" id="KW-0812">Transmembrane</keyword>
<dbReference type="PROSITE" id="PS50293">
    <property type="entry name" value="TPR_REGION"/>
    <property type="match status" value="1"/>
</dbReference>
<evidence type="ECO:0000256" key="6">
    <source>
        <dbReference type="ARBA" id="ARBA00022989"/>
    </source>
</evidence>
<dbReference type="Proteomes" id="UP000189274">
    <property type="component" value="Unassembled WGS sequence"/>
</dbReference>
<keyword evidence="4" id="KW-1000">Mitochondrion outer membrane</keyword>
<keyword evidence="8 12" id="KW-0472">Membrane</keyword>
<feature type="repeat" description="TPR" evidence="10">
    <location>
        <begin position="342"/>
        <end position="375"/>
    </location>
</feature>
<dbReference type="GO" id="GO:0005741">
    <property type="term" value="C:mitochondrial outer membrane"/>
    <property type="evidence" value="ECO:0007669"/>
    <property type="project" value="UniProtKB-SubCell"/>
</dbReference>
<feature type="compositionally biased region" description="Basic residues" evidence="11">
    <location>
        <begin position="42"/>
        <end position="57"/>
    </location>
</feature>
<evidence type="ECO:0000256" key="3">
    <source>
        <dbReference type="ARBA" id="ARBA00022737"/>
    </source>
</evidence>
<evidence type="ECO:0000256" key="11">
    <source>
        <dbReference type="SAM" id="MobiDB-lite"/>
    </source>
</evidence>
<reference evidence="14" key="1">
    <citation type="journal article" date="2017" name="Genome Announc.">
        <title>Genome sequences of Cyberlindnera fabianii 65, Pichia kudriavzevii 129, and Saccharomyces cerevisiae 131 isolated from fermented masau fruits in Zimbabwe.</title>
        <authorList>
            <person name="van Rijswijck I.M.H."/>
            <person name="Derks M.F.L."/>
            <person name="Abee T."/>
            <person name="de Ridder D."/>
            <person name="Smid E.J."/>
        </authorList>
    </citation>
    <scope>NUCLEOTIDE SEQUENCE [LARGE SCALE GENOMIC DNA]</scope>
    <source>
        <strain evidence="14">129</strain>
    </source>
</reference>
<feature type="transmembrane region" description="Helical" evidence="12">
    <location>
        <begin position="9"/>
        <end position="29"/>
    </location>
</feature>
<dbReference type="PROSITE" id="PS50005">
    <property type="entry name" value="TPR"/>
    <property type="match status" value="4"/>
</dbReference>
<organism evidence="13 14">
    <name type="scientific">Pichia kudriavzevii</name>
    <name type="common">Yeast</name>
    <name type="synonym">Issatchenkia orientalis</name>
    <dbReference type="NCBI Taxonomy" id="4909"/>
    <lineage>
        <taxon>Eukaryota</taxon>
        <taxon>Fungi</taxon>
        <taxon>Dikarya</taxon>
        <taxon>Ascomycota</taxon>
        <taxon>Saccharomycotina</taxon>
        <taxon>Pichiomycetes</taxon>
        <taxon>Pichiales</taxon>
        <taxon>Pichiaceae</taxon>
        <taxon>Pichia</taxon>
    </lineage>
</organism>
<keyword evidence="3" id="KW-0677">Repeat</keyword>
<dbReference type="VEuPathDB" id="FungiDB:C5L36_0A02230"/>
<protein>
    <submittedName>
        <fullName evidence="13">Mitochondrial import receptor subunit TOM70</fullName>
    </submittedName>
</protein>
<comment type="caution">
    <text evidence="13">The sequence shown here is derived from an EMBL/GenBank/DDBJ whole genome shotgun (WGS) entry which is preliminary data.</text>
</comment>
<feature type="repeat" description="TPR" evidence="10">
    <location>
        <begin position="376"/>
        <end position="409"/>
    </location>
</feature>
<sequence length="591" mass="66111">MSFIQQNKVAVAVSAVVGIGTLAGIVYYLNKSSSTSPDAKGTKKSKKRSPKKKKNSKASHSGTVVEEDPETCIYPINESTKLPEIDDGTVEKLPAAEKEKWALSLKEKGNEYFKAEQYEKAITYYTDALKCKKDHIFYGNRSACYYALKEYEKAIEDATAALEIKPDYSKCLLRRAHLYEDVGRFEDAVFDLTALSIYGGLADKSSESLLEKVLAKQADKMNREIYADLPKELPSSSSISSFLGAFVKEDIDLDLSKYAEASGSYFLAKALNELAKDTDEGYDEADNLFNQSVEQFEKDGYSGDDKKLAAIAYEYKGIFAFLKTLDNAAALVEKALSINARPRMYVVLALIAADKGDYLTADKNFNNAIAMDPNDPNIYYHYGQVFYLMGDLIKAEKNFEKAKELNPKNVFAYIQLACITYRHNDFSKCLELFNEAKAKFPTAPEIPNYLGEILFDKGDIDGATKQFDVAIKLQEVVPGNNVGVLPLINKSVIYQKSSQFQECISLLEKAVKVDPRSEIAWTNLGQLYLMLQRVEPAQECFEKACVLCRSSEDRKQIISLLESAKIQLKVQKDESLSKKVKEIMSLYSAQA</sequence>
<dbReference type="EMBL" id="MQVM01000048">
    <property type="protein sequence ID" value="ONH70913.1"/>
    <property type="molecule type" value="Genomic_DNA"/>
</dbReference>
<evidence type="ECO:0000256" key="12">
    <source>
        <dbReference type="SAM" id="Phobius"/>
    </source>
</evidence>
<evidence type="ECO:0000256" key="2">
    <source>
        <dbReference type="ARBA" id="ARBA00022692"/>
    </source>
</evidence>
<keyword evidence="13" id="KW-0675">Receptor</keyword>
<dbReference type="AlphaFoldDB" id="A0A1V2LFT6"/>
<dbReference type="GO" id="GO:0008320">
    <property type="term" value="F:protein transmembrane transporter activity"/>
    <property type="evidence" value="ECO:0007669"/>
    <property type="project" value="TreeGrafter"/>
</dbReference>
<dbReference type="GO" id="GO:0030943">
    <property type="term" value="F:mitochondrion targeting sequence binding"/>
    <property type="evidence" value="ECO:0007669"/>
    <property type="project" value="TreeGrafter"/>
</dbReference>
<feature type="repeat" description="TPR" evidence="10">
    <location>
        <begin position="102"/>
        <end position="135"/>
    </location>
</feature>
<feature type="repeat" description="TPR" evidence="10">
    <location>
        <begin position="518"/>
        <end position="551"/>
    </location>
</feature>
<evidence type="ECO:0000256" key="9">
    <source>
        <dbReference type="ARBA" id="ARBA00038030"/>
    </source>
</evidence>
<keyword evidence="7" id="KW-0496">Mitochondrion</keyword>
<dbReference type="Gene3D" id="1.25.40.10">
    <property type="entry name" value="Tetratricopeptide repeat domain"/>
    <property type="match status" value="2"/>
</dbReference>
<accession>A0A1V2LFT6</accession>
<feature type="region of interest" description="Disordered" evidence="11">
    <location>
        <begin position="33"/>
        <end position="66"/>
    </location>
</feature>
<evidence type="ECO:0000256" key="4">
    <source>
        <dbReference type="ARBA" id="ARBA00022787"/>
    </source>
</evidence>
<keyword evidence="6 12" id="KW-1133">Transmembrane helix</keyword>
<evidence type="ECO:0000313" key="13">
    <source>
        <dbReference type="EMBL" id="ONH70913.1"/>
    </source>
</evidence>
<evidence type="ECO:0000256" key="5">
    <source>
        <dbReference type="ARBA" id="ARBA00022803"/>
    </source>
</evidence>
<comment type="similarity">
    <text evidence="9">Belongs to the Tom70 family.</text>
</comment>
<dbReference type="SUPFAM" id="SSF48452">
    <property type="entry name" value="TPR-like"/>
    <property type="match status" value="1"/>
</dbReference>